<proteinExistence type="predicted"/>
<evidence type="ECO:0000313" key="1">
    <source>
        <dbReference type="EMBL" id="EDO29036.1"/>
    </source>
</evidence>
<dbReference type="HOGENOM" id="CLU_008831_10_1_1"/>
<dbReference type="SUPFAM" id="SSF111331">
    <property type="entry name" value="NAD kinase/diacylglycerol kinase-like"/>
    <property type="match status" value="1"/>
</dbReference>
<dbReference type="eggNOG" id="KOG2178">
    <property type="taxonomic scope" value="Eukaryota"/>
</dbReference>
<dbReference type="InterPro" id="IPR017437">
    <property type="entry name" value="ATP-NAD_kinase_PpnK-typ_C"/>
</dbReference>
<dbReference type="GO" id="GO:0003951">
    <property type="term" value="F:NAD+ kinase activity"/>
    <property type="evidence" value="ECO:0000318"/>
    <property type="project" value="GO_Central"/>
</dbReference>
<accession>A7T4S9</accession>
<sequence>MCFFSVPTQESCPPVLAFHLGSLGFLTSFRFDRFREHVTKVLDGHARLTLRSRLRCIITKYHTDSNENCKTPNMQRYTVLNEVVIDRGQSPYLSNLEVYCNDYHITSVQGDGLIISTPTGSTAYAVAAGASMVHPTVPAILITPICPHSLSFRPIVLPAGV</sequence>
<evidence type="ECO:0000313" key="2">
    <source>
        <dbReference type="Proteomes" id="UP000001593"/>
    </source>
</evidence>
<dbReference type="InterPro" id="IPR017438">
    <property type="entry name" value="ATP-NAD_kinase_N"/>
</dbReference>
<dbReference type="GO" id="GO:0006741">
    <property type="term" value="P:NADP+ biosynthetic process"/>
    <property type="evidence" value="ECO:0000318"/>
    <property type="project" value="GO_Central"/>
</dbReference>
<dbReference type="InParanoid" id="A7T4S9"/>
<dbReference type="PANTHER" id="PTHR20275:SF0">
    <property type="entry name" value="NAD KINASE"/>
    <property type="match status" value="1"/>
</dbReference>
<dbReference type="Gene3D" id="2.60.200.30">
    <property type="entry name" value="Probable inorganic polyphosphate/atp-NAD kinase, domain 2"/>
    <property type="match status" value="1"/>
</dbReference>
<dbReference type="KEGG" id="nve:5499535"/>
<dbReference type="STRING" id="45351.A7T4S9"/>
<name>A7T4S9_NEMVE</name>
<dbReference type="InterPro" id="IPR016064">
    <property type="entry name" value="NAD/diacylglycerol_kinase_sf"/>
</dbReference>
<dbReference type="Proteomes" id="UP000001593">
    <property type="component" value="Unassembled WGS sequence"/>
</dbReference>
<keyword evidence="2" id="KW-1185">Reference proteome</keyword>
<dbReference type="Pfam" id="PF20143">
    <property type="entry name" value="NAD_kinase_C"/>
    <property type="match status" value="1"/>
</dbReference>
<organism evidence="1 2">
    <name type="scientific">Nematostella vectensis</name>
    <name type="common">Starlet sea anemone</name>
    <dbReference type="NCBI Taxonomy" id="45351"/>
    <lineage>
        <taxon>Eukaryota</taxon>
        <taxon>Metazoa</taxon>
        <taxon>Cnidaria</taxon>
        <taxon>Anthozoa</taxon>
        <taxon>Hexacorallia</taxon>
        <taxon>Actiniaria</taxon>
        <taxon>Edwardsiidae</taxon>
        <taxon>Nematostella</taxon>
    </lineage>
</organism>
<reference evidence="1 2" key="1">
    <citation type="journal article" date="2007" name="Science">
        <title>Sea anemone genome reveals ancestral eumetazoan gene repertoire and genomic organization.</title>
        <authorList>
            <person name="Putnam N.H."/>
            <person name="Srivastava M."/>
            <person name="Hellsten U."/>
            <person name="Dirks B."/>
            <person name="Chapman J."/>
            <person name="Salamov A."/>
            <person name="Terry A."/>
            <person name="Shapiro H."/>
            <person name="Lindquist E."/>
            <person name="Kapitonov V.V."/>
            <person name="Jurka J."/>
            <person name="Genikhovich G."/>
            <person name="Grigoriev I.V."/>
            <person name="Lucas S.M."/>
            <person name="Steele R.E."/>
            <person name="Finnerty J.R."/>
            <person name="Technau U."/>
            <person name="Martindale M.Q."/>
            <person name="Rokhsar D.S."/>
        </authorList>
    </citation>
    <scope>NUCLEOTIDE SEQUENCE [LARGE SCALE GENOMIC DNA]</scope>
    <source>
        <strain evidence="2">CH2 X CH6</strain>
    </source>
</reference>
<dbReference type="AlphaFoldDB" id="A7T4S9"/>
<dbReference type="PANTHER" id="PTHR20275">
    <property type="entry name" value="NAD KINASE"/>
    <property type="match status" value="1"/>
</dbReference>
<gene>
    <name evidence="1" type="ORF">NEMVEDRAFT_v1g145879</name>
</gene>
<dbReference type="OMA" id="SANIHMK"/>
<feature type="non-terminal residue" evidence="1">
    <location>
        <position position="1"/>
    </location>
</feature>
<dbReference type="Gene3D" id="3.40.50.10330">
    <property type="entry name" value="Probable inorganic polyphosphate/atp-NAD kinase, domain 1"/>
    <property type="match status" value="1"/>
</dbReference>
<protein>
    <submittedName>
        <fullName evidence="1">Uncharacterized protein</fullName>
    </submittedName>
</protein>
<dbReference type="GO" id="GO:0019674">
    <property type="term" value="P:NAD+ metabolic process"/>
    <property type="evidence" value="ECO:0007669"/>
    <property type="project" value="InterPro"/>
</dbReference>
<dbReference type="PhylomeDB" id="A7T4S9"/>
<dbReference type="EMBL" id="DS470952">
    <property type="protein sequence ID" value="EDO29036.1"/>
    <property type="molecule type" value="Genomic_DNA"/>
</dbReference>